<proteinExistence type="predicted"/>
<comment type="caution">
    <text evidence="2">The sequence shown here is derived from an EMBL/GenBank/DDBJ whole genome shotgun (WGS) entry which is preliminary data.</text>
</comment>
<dbReference type="InterPro" id="IPR011330">
    <property type="entry name" value="Glyco_hydro/deAcase_b/a-brl"/>
</dbReference>
<dbReference type="SUPFAM" id="SSF88713">
    <property type="entry name" value="Glycoside hydrolase/deacetylase"/>
    <property type="match status" value="1"/>
</dbReference>
<evidence type="ECO:0000259" key="1">
    <source>
        <dbReference type="PROSITE" id="PS51677"/>
    </source>
</evidence>
<evidence type="ECO:0000313" key="3">
    <source>
        <dbReference type="Proteomes" id="UP000267623"/>
    </source>
</evidence>
<reference evidence="3" key="1">
    <citation type="submission" date="2018-11" db="EMBL/GenBank/DDBJ databases">
        <title>Proposal to divide the Flavobacteriaceae and reorganize its genera based on Amino Acid Identity values calculated from whole genome sequences.</title>
        <authorList>
            <person name="Nicholson A.C."/>
            <person name="Gulvik C.A."/>
            <person name="Whitney A.M."/>
            <person name="Humrighouse B.W."/>
            <person name="Bell M."/>
            <person name="Holmes B."/>
            <person name="Steigerwalt A."/>
            <person name="Villarma A."/>
            <person name="Sheth M."/>
            <person name="Batra D."/>
            <person name="Pryor J."/>
            <person name="Bernardet J.-F."/>
            <person name="Hugo C."/>
            <person name="Kampfer P."/>
            <person name="Newman J."/>
            <person name="Mcquiston J.R."/>
        </authorList>
    </citation>
    <scope>NUCLEOTIDE SEQUENCE [LARGE SCALE GENOMIC DNA]</scope>
    <source>
        <strain evidence="3">DSM 22165</strain>
    </source>
</reference>
<dbReference type="InterPro" id="IPR045235">
    <property type="entry name" value="PuuE_HpPgdA-like"/>
</dbReference>
<dbReference type="Pfam" id="PF01522">
    <property type="entry name" value="Polysacc_deac_1"/>
    <property type="match status" value="1"/>
</dbReference>
<reference evidence="3" key="2">
    <citation type="submission" date="2018-11" db="EMBL/GenBank/DDBJ databases">
        <title>Proposal to divide the Flavobacteriaceae and reorganize its genera based on Amino Acid Identity values calculated from whole genome sequences.</title>
        <authorList>
            <person name="Nicholson A.C."/>
            <person name="Gulvik C.A."/>
            <person name="Whitney A.M."/>
            <person name="Humrighouse B.W."/>
            <person name="Bell M."/>
            <person name="Holmes B."/>
            <person name="Steigerwalt A."/>
            <person name="Villarma A."/>
            <person name="Sheth M."/>
            <person name="Batra D."/>
            <person name="Pryor J."/>
            <person name="Bernardet J.-F."/>
            <person name="Hugo C."/>
            <person name="Kampfer P."/>
            <person name="Newman J."/>
            <person name="Mcquiston J."/>
        </authorList>
    </citation>
    <scope>NUCLEOTIDE SEQUENCE [LARGE SCALE GENOMIC DNA]</scope>
    <source>
        <strain evidence="3">DSM 22165</strain>
    </source>
</reference>
<organism evidence="2 3">
    <name type="scientific">Epilithonimonas hominis</name>
    <dbReference type="NCBI Taxonomy" id="420404"/>
    <lineage>
        <taxon>Bacteria</taxon>
        <taxon>Pseudomonadati</taxon>
        <taxon>Bacteroidota</taxon>
        <taxon>Flavobacteriia</taxon>
        <taxon>Flavobacteriales</taxon>
        <taxon>Weeksellaceae</taxon>
        <taxon>Chryseobacterium group</taxon>
        <taxon>Epilithonimonas</taxon>
    </lineage>
</organism>
<protein>
    <submittedName>
        <fullName evidence="2">DUF3473 domain-containing protein</fullName>
    </submittedName>
</protein>
<dbReference type="PROSITE" id="PS51677">
    <property type="entry name" value="NODB"/>
    <property type="match status" value="1"/>
</dbReference>
<dbReference type="RefSeq" id="WP_123280939.1">
    <property type="nucleotide sequence ID" value="NZ_RJTU01000034.1"/>
</dbReference>
<dbReference type="CDD" id="cd10941">
    <property type="entry name" value="CE4_PuuE_HpPgdA_like_2"/>
    <property type="match status" value="1"/>
</dbReference>
<gene>
    <name evidence="2" type="ORF">EGH73_05015</name>
</gene>
<sequence>MILLSFDIEEFDMPLEYNGEIPLEEQLAVSRKGLQNILAILKDNDVKATFFSTVVFAENNKDLVQQLLSEGHELASHTWFHSDFDEKHLLESRIELEKLFETKVLGLRMPRMSPVSEDAVSDAGYFYNSSINPTYLPGRYNNFKVSRNPFWQKKVLQFPASVSTIFRVPLFWLSFHNFPLWIYKFLSKLSINSTGFLNIYFHPWEFTDISNPKYKLPNFTFKNTNEAMINRFDDFIKWAKRNNYQFFTIKDFLENWTQKKIRINEDCLRCQTFFS</sequence>
<dbReference type="GO" id="GO:0005975">
    <property type="term" value="P:carbohydrate metabolic process"/>
    <property type="evidence" value="ECO:0007669"/>
    <property type="project" value="InterPro"/>
</dbReference>
<dbReference type="InterPro" id="IPR002509">
    <property type="entry name" value="NODB_dom"/>
</dbReference>
<dbReference type="EMBL" id="RJTU01000034">
    <property type="protein sequence ID" value="ROI14108.1"/>
    <property type="molecule type" value="Genomic_DNA"/>
</dbReference>
<dbReference type="PANTHER" id="PTHR10587">
    <property type="entry name" value="GLYCOSYL TRANSFERASE-RELATED"/>
    <property type="match status" value="1"/>
</dbReference>
<feature type="domain" description="NodB homology" evidence="1">
    <location>
        <begin position="1"/>
        <end position="97"/>
    </location>
</feature>
<name>A0A3N0X9Y8_9FLAO</name>
<evidence type="ECO:0000313" key="2">
    <source>
        <dbReference type="EMBL" id="ROI14108.1"/>
    </source>
</evidence>
<dbReference type="Gene3D" id="3.20.20.370">
    <property type="entry name" value="Glycoside hydrolase/deacetylase"/>
    <property type="match status" value="1"/>
</dbReference>
<dbReference type="AlphaFoldDB" id="A0A3N0X9Y8"/>
<dbReference type="GO" id="GO:0016810">
    <property type="term" value="F:hydrolase activity, acting on carbon-nitrogen (but not peptide) bonds"/>
    <property type="evidence" value="ECO:0007669"/>
    <property type="project" value="InterPro"/>
</dbReference>
<dbReference type="Proteomes" id="UP000267623">
    <property type="component" value="Unassembled WGS sequence"/>
</dbReference>
<dbReference type="InterPro" id="IPR050248">
    <property type="entry name" value="Polysacc_deacetylase_ArnD"/>
</dbReference>
<accession>A0A3N0X9Y8</accession>